<proteinExistence type="predicted"/>
<evidence type="ECO:0000256" key="2">
    <source>
        <dbReference type="SAM" id="MobiDB-lite"/>
    </source>
</evidence>
<protein>
    <recommendedName>
        <fullName evidence="4">Kinetochore protein fta7</fullName>
    </recommendedName>
</protein>
<dbReference type="InterPro" id="IPR017956">
    <property type="entry name" value="AT_hook_DNA-bd_motif"/>
</dbReference>
<evidence type="ECO:0000313" key="3">
    <source>
        <dbReference type="EMBL" id="OAF54759.1"/>
    </source>
</evidence>
<dbReference type="eggNOG" id="ENOG502SASA">
    <property type="taxonomic scope" value="Eukaryota"/>
</dbReference>
<reference evidence="3" key="1">
    <citation type="submission" date="2016-03" db="EMBL/GenBank/DDBJ databases">
        <title>Updated assembly of Pseudogymnoascus destructans, the fungus causing white-nose syndrome of bats.</title>
        <authorList>
            <person name="Palmer J.M."/>
            <person name="Drees K.P."/>
            <person name="Foster J.T."/>
            <person name="Lindner D.L."/>
        </authorList>
    </citation>
    <scope>NUCLEOTIDE SEQUENCE [LARGE SCALE GENOMIC DNA]</scope>
    <source>
        <strain evidence="3">20631-21</strain>
    </source>
</reference>
<dbReference type="Pfam" id="PF13094">
    <property type="entry name" value="CENP-Q"/>
    <property type="match status" value="1"/>
</dbReference>
<feature type="coiled-coil region" evidence="1">
    <location>
        <begin position="291"/>
        <end position="332"/>
    </location>
</feature>
<feature type="region of interest" description="Disordered" evidence="2">
    <location>
        <begin position="1"/>
        <end position="182"/>
    </location>
</feature>
<dbReference type="GO" id="GO:0003677">
    <property type="term" value="F:DNA binding"/>
    <property type="evidence" value="ECO:0007669"/>
    <property type="project" value="InterPro"/>
</dbReference>
<evidence type="ECO:0000256" key="1">
    <source>
        <dbReference type="SAM" id="Coils"/>
    </source>
</evidence>
<dbReference type="InterPro" id="IPR025212">
    <property type="entry name" value="CAD_CENP-Q"/>
</dbReference>
<evidence type="ECO:0008006" key="4">
    <source>
        <dbReference type="Google" id="ProtNLM"/>
    </source>
</evidence>
<dbReference type="VEuPathDB" id="FungiDB:GMDG_02969"/>
<dbReference type="AlphaFoldDB" id="A0A176ZXR1"/>
<dbReference type="RefSeq" id="XP_024320063.1">
    <property type="nucleotide sequence ID" value="XM_024472446.1"/>
</dbReference>
<feature type="compositionally biased region" description="Basic and acidic residues" evidence="2">
    <location>
        <begin position="121"/>
        <end position="135"/>
    </location>
</feature>
<dbReference type="PRINTS" id="PR00929">
    <property type="entry name" value="ATHOOK"/>
</dbReference>
<organism evidence="3">
    <name type="scientific">Pseudogymnoascus destructans</name>
    <dbReference type="NCBI Taxonomy" id="655981"/>
    <lineage>
        <taxon>Eukaryota</taxon>
        <taxon>Fungi</taxon>
        <taxon>Dikarya</taxon>
        <taxon>Ascomycota</taxon>
        <taxon>Pezizomycotina</taxon>
        <taxon>Leotiomycetes</taxon>
        <taxon>Thelebolales</taxon>
        <taxon>Thelebolaceae</taxon>
        <taxon>Pseudogymnoascus</taxon>
    </lineage>
</organism>
<dbReference type="EMBL" id="KV441415">
    <property type="protein sequence ID" value="OAF54759.1"/>
    <property type="molecule type" value="Genomic_DNA"/>
</dbReference>
<dbReference type="Proteomes" id="UP000077154">
    <property type="component" value="Unassembled WGS sequence"/>
</dbReference>
<sequence length="428" mass="48375">MAPEAAKIPRKSGRPSNASVLLAESEERPEASPPKPKRKRGRPSNASKAPQESDETPESSQPRRRRDKVQQEAEESPEPSPPRRKRGRPSNASRVLQEIENEPEVAAPPRKRGRPSNASRIAEEIENRPDPIRDKPAKKRARVSTGGESSQRSEAAPSKRAREPRTRQSPRAASPPSPLPFQHLEPVECRISHNTIDSTWEHLPATARDRAMQLLGDIEKSVVQRLRDERKRTQASIAIQMVTRRLGRKIARGLPFPPGSRPQREEDFDFERILDATRKQEGLLTPALHARELLKAEIRREEVMLEREKQALEKLEKNAAAERGRRKAEAKKLDPSLAKRGGEVVEWGGHDQLNLADEQTTADVLEDAKIDDDLRPIMEELQNHLESMENNFKQVEGIIPAIEKSEASIRATLLTQIDEQRYEQIIMG</sequence>
<keyword evidence="1" id="KW-0175">Coiled coil</keyword>
<name>A0A176ZXR1_9PEZI</name>
<dbReference type="OrthoDB" id="2420947at2759"/>
<dbReference type="GeneID" id="36291943"/>
<accession>A0A176ZXR1</accession>
<dbReference type="SMART" id="SM00384">
    <property type="entry name" value="AT_hook"/>
    <property type="match status" value="4"/>
</dbReference>
<gene>
    <name evidence="3" type="ORF">VC83_08905</name>
</gene>